<dbReference type="Pfam" id="PF00708">
    <property type="entry name" value="Acylphosphatase"/>
    <property type="match status" value="1"/>
</dbReference>
<dbReference type="PANTHER" id="PTHR47268">
    <property type="entry name" value="ACYLPHOSPHATASE"/>
    <property type="match status" value="1"/>
</dbReference>
<dbReference type="AlphaFoldDB" id="A0A540VH91"/>
<evidence type="ECO:0000313" key="9">
    <source>
        <dbReference type="EMBL" id="TQE96136.1"/>
    </source>
</evidence>
<protein>
    <recommendedName>
        <fullName evidence="3 5">Acylphosphatase</fullName>
        <ecNumber evidence="2 5">3.6.1.7</ecNumber>
    </recommendedName>
</protein>
<dbReference type="PRINTS" id="PR00112">
    <property type="entry name" value="ACYLPHPHTASE"/>
</dbReference>
<dbReference type="PROSITE" id="PS00151">
    <property type="entry name" value="ACYLPHOSPHATASE_2"/>
    <property type="match status" value="1"/>
</dbReference>
<dbReference type="PROSITE" id="PS51160">
    <property type="entry name" value="ACYLPHOSPHATASE_3"/>
    <property type="match status" value="1"/>
</dbReference>
<dbReference type="PROSITE" id="PS00150">
    <property type="entry name" value="ACYLPHOSPHATASE_1"/>
    <property type="match status" value="1"/>
</dbReference>
<evidence type="ECO:0000256" key="6">
    <source>
        <dbReference type="RuleBase" id="RU000553"/>
    </source>
</evidence>
<proteinExistence type="inferred from homology"/>
<dbReference type="InParanoid" id="A0A540VH91"/>
<evidence type="ECO:0000256" key="2">
    <source>
        <dbReference type="ARBA" id="ARBA00012150"/>
    </source>
</evidence>
<reference evidence="9 10" key="1">
    <citation type="submission" date="2019-06" db="EMBL/GenBank/DDBJ databases">
        <title>Genome sequence of Litorilinea aerophila BAA-2444.</title>
        <authorList>
            <person name="Maclea K.S."/>
            <person name="Maurais E.G."/>
            <person name="Iannazzi L.C."/>
        </authorList>
    </citation>
    <scope>NUCLEOTIDE SEQUENCE [LARGE SCALE GENOMIC DNA]</scope>
    <source>
        <strain evidence="9 10">ATCC BAA-2444</strain>
    </source>
</reference>
<dbReference type="Gene3D" id="3.30.70.100">
    <property type="match status" value="1"/>
</dbReference>
<keyword evidence="10" id="KW-1185">Reference proteome</keyword>
<evidence type="ECO:0000256" key="4">
    <source>
        <dbReference type="ARBA" id="ARBA00047645"/>
    </source>
</evidence>
<dbReference type="Proteomes" id="UP000317371">
    <property type="component" value="Unassembled WGS sequence"/>
</dbReference>
<dbReference type="PANTHER" id="PTHR47268:SF4">
    <property type="entry name" value="ACYLPHOSPHATASE"/>
    <property type="match status" value="1"/>
</dbReference>
<dbReference type="InterPro" id="IPR017968">
    <property type="entry name" value="Acylphosphatase_CS"/>
</dbReference>
<dbReference type="RefSeq" id="WP_141609689.1">
    <property type="nucleotide sequence ID" value="NZ_VIGC02000009.1"/>
</dbReference>
<dbReference type="InterPro" id="IPR036046">
    <property type="entry name" value="Acylphosphatase-like_dom_sf"/>
</dbReference>
<comment type="similarity">
    <text evidence="1 7">Belongs to the acylphosphatase family.</text>
</comment>
<feature type="domain" description="Acylphosphatase-like" evidence="8">
    <location>
        <begin position="3"/>
        <end position="90"/>
    </location>
</feature>
<evidence type="ECO:0000259" key="8">
    <source>
        <dbReference type="PROSITE" id="PS51160"/>
    </source>
</evidence>
<gene>
    <name evidence="9" type="ORF">FKZ61_08605</name>
</gene>
<comment type="catalytic activity">
    <reaction evidence="4 5 6">
        <text>an acyl phosphate + H2O = a carboxylate + phosphate + H(+)</text>
        <dbReference type="Rhea" id="RHEA:14965"/>
        <dbReference type="ChEBI" id="CHEBI:15377"/>
        <dbReference type="ChEBI" id="CHEBI:15378"/>
        <dbReference type="ChEBI" id="CHEBI:29067"/>
        <dbReference type="ChEBI" id="CHEBI:43474"/>
        <dbReference type="ChEBI" id="CHEBI:59918"/>
        <dbReference type="EC" id="3.6.1.7"/>
    </reaction>
</comment>
<feature type="active site" evidence="5">
    <location>
        <position position="36"/>
    </location>
</feature>
<dbReference type="OrthoDB" id="9808093at2"/>
<dbReference type="GO" id="GO:0003998">
    <property type="term" value="F:acylphosphatase activity"/>
    <property type="evidence" value="ECO:0007669"/>
    <property type="project" value="UniProtKB-EC"/>
</dbReference>
<keyword evidence="5 6" id="KW-0378">Hydrolase</keyword>
<evidence type="ECO:0000313" key="10">
    <source>
        <dbReference type="Proteomes" id="UP000317371"/>
    </source>
</evidence>
<sequence length="90" mass="10238">MQRLTAIVHGRVQGVNFRYFTLQEARRLGLTGWVANRPDGTVEVVAEGPEDALASLERWLHRGSPAARVERVEVQWSPASGEFSRFQIRY</sequence>
<evidence type="ECO:0000256" key="5">
    <source>
        <dbReference type="PROSITE-ProRule" id="PRU00520"/>
    </source>
</evidence>
<evidence type="ECO:0000256" key="3">
    <source>
        <dbReference type="ARBA" id="ARBA00015991"/>
    </source>
</evidence>
<accession>A0A540VH91</accession>
<feature type="active site" evidence="5">
    <location>
        <position position="18"/>
    </location>
</feature>
<evidence type="ECO:0000256" key="7">
    <source>
        <dbReference type="RuleBase" id="RU004168"/>
    </source>
</evidence>
<dbReference type="EC" id="3.6.1.7" evidence="2 5"/>
<dbReference type="InterPro" id="IPR001792">
    <property type="entry name" value="Acylphosphatase-like_dom"/>
</dbReference>
<comment type="caution">
    <text evidence="9">The sequence shown here is derived from an EMBL/GenBank/DDBJ whole genome shotgun (WGS) entry which is preliminary data.</text>
</comment>
<dbReference type="FunCoup" id="A0A540VH91">
    <property type="interactions" value="185"/>
</dbReference>
<dbReference type="InterPro" id="IPR020456">
    <property type="entry name" value="Acylphosphatase"/>
</dbReference>
<evidence type="ECO:0000256" key="1">
    <source>
        <dbReference type="ARBA" id="ARBA00005614"/>
    </source>
</evidence>
<name>A0A540VH91_9CHLR</name>
<organism evidence="9 10">
    <name type="scientific">Litorilinea aerophila</name>
    <dbReference type="NCBI Taxonomy" id="1204385"/>
    <lineage>
        <taxon>Bacteria</taxon>
        <taxon>Bacillati</taxon>
        <taxon>Chloroflexota</taxon>
        <taxon>Caldilineae</taxon>
        <taxon>Caldilineales</taxon>
        <taxon>Caldilineaceae</taxon>
        <taxon>Litorilinea</taxon>
    </lineage>
</organism>
<dbReference type="SUPFAM" id="SSF54975">
    <property type="entry name" value="Acylphosphatase/BLUF domain-like"/>
    <property type="match status" value="1"/>
</dbReference>
<dbReference type="EMBL" id="VIGC01000009">
    <property type="protein sequence ID" value="TQE96136.1"/>
    <property type="molecule type" value="Genomic_DNA"/>
</dbReference>